<evidence type="ECO:0000256" key="1">
    <source>
        <dbReference type="SAM" id="Phobius"/>
    </source>
</evidence>
<dbReference type="EMBL" id="AWFF01000037">
    <property type="protein sequence ID" value="KCZ54401.1"/>
    <property type="molecule type" value="Genomic_DNA"/>
</dbReference>
<feature type="transmembrane region" description="Helical" evidence="1">
    <location>
        <begin position="30"/>
        <end position="55"/>
    </location>
</feature>
<evidence type="ECO:0000313" key="2">
    <source>
        <dbReference type="EMBL" id="KCZ54401.1"/>
    </source>
</evidence>
<keyword evidence="1" id="KW-1133">Transmembrane helix</keyword>
<dbReference type="OrthoDB" id="7620391at2"/>
<organism evidence="2 3">
    <name type="scientific">Hyphomonas beringensis</name>
    <dbReference type="NCBI Taxonomy" id="1280946"/>
    <lineage>
        <taxon>Bacteria</taxon>
        <taxon>Pseudomonadati</taxon>
        <taxon>Pseudomonadota</taxon>
        <taxon>Alphaproteobacteria</taxon>
        <taxon>Hyphomonadales</taxon>
        <taxon>Hyphomonadaceae</taxon>
        <taxon>Hyphomonas</taxon>
    </lineage>
</organism>
<dbReference type="RefSeq" id="WP_155838275.1">
    <property type="nucleotide sequence ID" value="NZ_AWFF01000037.1"/>
</dbReference>
<accession>A0A062U229</accession>
<name>A0A062U229_9PROT</name>
<dbReference type="Proteomes" id="UP000027037">
    <property type="component" value="Unassembled WGS sequence"/>
</dbReference>
<reference evidence="2 3" key="1">
    <citation type="journal article" date="2014" name="Antonie Van Leeuwenhoek">
        <title>Hyphomonas beringensis sp. nov. and Hyphomonas chukchiensis sp. nov., isolated from surface seawater of the Bering Sea and Chukchi Sea.</title>
        <authorList>
            <person name="Li C."/>
            <person name="Lai Q."/>
            <person name="Li G."/>
            <person name="Dong C."/>
            <person name="Wang J."/>
            <person name="Liao Y."/>
            <person name="Shao Z."/>
        </authorList>
    </citation>
    <scope>NUCLEOTIDE SEQUENCE [LARGE SCALE GENOMIC DNA]</scope>
    <source>
        <strain evidence="2 3">25B14_1</strain>
    </source>
</reference>
<proteinExistence type="predicted"/>
<gene>
    <name evidence="2" type="ORF">HY29_14175</name>
</gene>
<evidence type="ECO:0000313" key="3">
    <source>
        <dbReference type="Proteomes" id="UP000027037"/>
    </source>
</evidence>
<keyword evidence="3" id="KW-1185">Reference proteome</keyword>
<protein>
    <submittedName>
        <fullName evidence="2">Uncharacterized protein</fullName>
    </submittedName>
</protein>
<dbReference type="PATRIC" id="fig|1280946.3.peg.1845"/>
<sequence>MAHVATDSNTVRIYSGEARADHRRDDKFPVWVRILIIMTLSCSLWAGIIAAFMAIL</sequence>
<dbReference type="AlphaFoldDB" id="A0A062U229"/>
<keyword evidence="1" id="KW-0812">Transmembrane</keyword>
<dbReference type="STRING" id="1280946.HY29_14175"/>
<comment type="caution">
    <text evidence="2">The sequence shown here is derived from an EMBL/GenBank/DDBJ whole genome shotgun (WGS) entry which is preliminary data.</text>
</comment>
<keyword evidence="1" id="KW-0472">Membrane</keyword>